<dbReference type="Bgee" id="ENSAMXG00000003048">
    <property type="expression patterns" value="Expressed in olfactory epithelium and 3 other cell types or tissues"/>
</dbReference>
<dbReference type="GO" id="GO:0005737">
    <property type="term" value="C:cytoplasm"/>
    <property type="evidence" value="ECO:0007669"/>
    <property type="project" value="UniProtKB-SubCell"/>
</dbReference>
<dbReference type="InParanoid" id="W5K6N2"/>
<dbReference type="InterPro" id="IPR032675">
    <property type="entry name" value="LRR_dom_sf"/>
</dbReference>
<dbReference type="InterPro" id="IPR027417">
    <property type="entry name" value="P-loop_NTPase"/>
</dbReference>
<dbReference type="SMART" id="SM00368">
    <property type="entry name" value="LRR_RI"/>
    <property type="match status" value="8"/>
</dbReference>
<evidence type="ECO:0000256" key="5">
    <source>
        <dbReference type="ARBA" id="ARBA00022741"/>
    </source>
</evidence>
<evidence type="ECO:0000256" key="3">
    <source>
        <dbReference type="ARBA" id="ARBA00022614"/>
    </source>
</evidence>
<dbReference type="Pfam" id="PF14484">
    <property type="entry name" value="FISNA"/>
    <property type="match status" value="1"/>
</dbReference>
<feature type="domain" description="NACHT" evidence="7">
    <location>
        <begin position="160"/>
        <end position="294"/>
    </location>
</feature>
<reference evidence="9" key="2">
    <citation type="journal article" date="2014" name="Nat. Commun.">
        <title>The cavefish genome reveals candidate genes for eye loss.</title>
        <authorList>
            <person name="McGaugh S.E."/>
            <person name="Gross J.B."/>
            <person name="Aken B."/>
            <person name="Blin M."/>
            <person name="Borowsky R."/>
            <person name="Chalopin D."/>
            <person name="Hinaux H."/>
            <person name="Jeffery W.R."/>
            <person name="Keene A."/>
            <person name="Ma L."/>
            <person name="Minx P."/>
            <person name="Murphy D."/>
            <person name="O'Quin K.E."/>
            <person name="Retaux S."/>
            <person name="Rohner N."/>
            <person name="Searle S.M."/>
            <person name="Stahl B.A."/>
            <person name="Tabin C."/>
            <person name="Volff J.N."/>
            <person name="Yoshizawa M."/>
            <person name="Warren W.C."/>
        </authorList>
    </citation>
    <scope>NUCLEOTIDE SEQUENCE [LARGE SCALE GENOMIC DNA]</scope>
    <source>
        <strain evidence="9">female</strain>
    </source>
</reference>
<reference evidence="8" key="4">
    <citation type="submission" date="2025-09" db="UniProtKB">
        <authorList>
            <consortium name="Ensembl"/>
        </authorList>
    </citation>
    <scope>IDENTIFICATION</scope>
</reference>
<keyword evidence="5" id="KW-0547">Nucleotide-binding</keyword>
<dbReference type="PROSITE" id="PS51450">
    <property type="entry name" value="LRR"/>
    <property type="match status" value="1"/>
</dbReference>
<proteinExistence type="predicted"/>
<protein>
    <recommendedName>
        <fullName evidence="7">NACHT domain-containing protein</fullName>
    </recommendedName>
</protein>
<dbReference type="Pfam" id="PF17776">
    <property type="entry name" value="NLRC4_HD2"/>
    <property type="match status" value="1"/>
</dbReference>
<dbReference type="PANTHER" id="PTHR24106">
    <property type="entry name" value="NACHT, LRR AND CARD DOMAINS-CONTAINING"/>
    <property type="match status" value="1"/>
</dbReference>
<name>W5K6N2_ASTMX</name>
<dbReference type="eggNOG" id="ENOG502SBIG">
    <property type="taxonomic scope" value="Eukaryota"/>
</dbReference>
<dbReference type="GeneTree" id="ENSGT01150000286927"/>
<dbReference type="InterPro" id="IPR051261">
    <property type="entry name" value="NLR"/>
</dbReference>
<evidence type="ECO:0000313" key="9">
    <source>
        <dbReference type="Proteomes" id="UP000018467"/>
    </source>
</evidence>
<sequence length="954" mass="108077">MTFFCLQITGDQVVEQNVISLVTNELKRFKNLLSPEYIEGEVVEEENESVRKGALKITLHVLRKLRQIDLATLLESSKFYDHFTFSQSIIKEEMAKQQNSTRLNEIYTELYITEGECEEVRTDHEIKQIEEISKKVATEETSIKVNEVFKALPGQDKSIRTVLTKGVAGIGKTVSVQKFILDWSEGHANKDIHFIFPLPFRELNLLKENMFSLKELLQHFFTEMVDLALKGSDAHKILFIFDGLDECRLSLDFQNNQRVCNVTERTSVNVLLTNLIKGDLLPSALLWITSRPAACGQIPAECVDQVTEVRGFNDLQKEEYFRKKISDQSLANKVIAHMKSSRSLNMMCHIPVFCWIAATVLEKMLSQAKKGKIPNTLTQMFTHFLNLQMTQWSQKYHTYNSDPDQIRESILALGKLAFQQLEKGNLIFYEEDLKECGIEAKEMSVYSGLCTQIFREEIGLHMGKMYSFVHLSIQELLAALYIFVSFISNRKEFDKKNPGFVSSIQKPTMSDLLKSAVDKALRSKNGHLDLFLRFLLGLSMESNQNLLTGLLKQKVNIINKDKTVKYIKKMIKENSSTEKSINLFHCLNELNDHSLEQEVQPYLSRRGKNRLSTTNLSPTQWSALVFVFSNSEEEFDEFNLCDYDPSEKNSRFCLISNKHYLSGCNLTEQSCALLASVLSSKSSVRELDLSTNILHDSGVKLLSAGLENPHCKLQKLKLCGCRITEKSCLTLAFTLSSNVSNLIELNLANNNLQDSGLKLLCDGLEKKDCKLQTLGLCNCSITDDGCASLASALKSNPSHLRELNLGMNMIGDLGVKYLSSFLKDSNCKLEKLEYVLFVLLNTLLYIIHSFKSHIAVSHPTELKNQGSACISVYCQNIPFIFMLFDCSITDDGCASLASALKTNTSHLRELNLHHNKARDPGVKLLLSLLKDPCCKLEKLKDLFNNTHWTSILVC</sequence>
<evidence type="ECO:0000259" key="7">
    <source>
        <dbReference type="PROSITE" id="PS50837"/>
    </source>
</evidence>
<dbReference type="SUPFAM" id="SSF52047">
    <property type="entry name" value="RNI-like"/>
    <property type="match status" value="1"/>
</dbReference>
<dbReference type="InterPro" id="IPR041075">
    <property type="entry name" value="NOD1/2_WH"/>
</dbReference>
<accession>W5K6N2</accession>
<dbReference type="InterPro" id="IPR007111">
    <property type="entry name" value="NACHT_NTPase"/>
</dbReference>
<dbReference type="PROSITE" id="PS50837">
    <property type="entry name" value="NACHT"/>
    <property type="match status" value="1"/>
</dbReference>
<keyword evidence="9" id="KW-1185">Reference proteome</keyword>
<comment type="subcellular location">
    <subcellularLocation>
        <location evidence="1">Cytoplasm</location>
    </subcellularLocation>
</comment>
<evidence type="ECO:0000256" key="4">
    <source>
        <dbReference type="ARBA" id="ARBA00022737"/>
    </source>
</evidence>
<dbReference type="InterPro" id="IPR001611">
    <property type="entry name" value="Leu-rich_rpt"/>
</dbReference>
<keyword evidence="3" id="KW-0433">Leucine-rich repeat</keyword>
<keyword evidence="4" id="KW-0677">Repeat</keyword>
<dbReference type="Pfam" id="PF05729">
    <property type="entry name" value="NACHT"/>
    <property type="match status" value="1"/>
</dbReference>
<dbReference type="Gene3D" id="3.80.10.10">
    <property type="entry name" value="Ribonuclease Inhibitor"/>
    <property type="match status" value="2"/>
</dbReference>
<dbReference type="GO" id="GO:0005524">
    <property type="term" value="F:ATP binding"/>
    <property type="evidence" value="ECO:0007669"/>
    <property type="project" value="UniProtKB-KW"/>
</dbReference>
<dbReference type="InterPro" id="IPR041267">
    <property type="entry name" value="NLRP_HD2"/>
</dbReference>
<dbReference type="Gene3D" id="3.40.50.300">
    <property type="entry name" value="P-loop containing nucleotide triphosphate hydrolases"/>
    <property type="match status" value="1"/>
</dbReference>
<keyword evidence="6" id="KW-0067">ATP-binding</keyword>
<evidence type="ECO:0000256" key="1">
    <source>
        <dbReference type="ARBA" id="ARBA00004496"/>
    </source>
</evidence>
<evidence type="ECO:0000313" key="8">
    <source>
        <dbReference type="Ensembl" id="ENSAMXP00000003243.2"/>
    </source>
</evidence>
<dbReference type="FunFam" id="3.40.50.300:FF:001524">
    <property type="entry name" value="Si:dkey-126g1.7"/>
    <property type="match status" value="1"/>
</dbReference>
<evidence type="ECO:0000256" key="6">
    <source>
        <dbReference type="ARBA" id="ARBA00022840"/>
    </source>
</evidence>
<dbReference type="Proteomes" id="UP000018467">
    <property type="component" value="Unassembled WGS sequence"/>
</dbReference>
<reference evidence="9" key="1">
    <citation type="submission" date="2013-03" db="EMBL/GenBank/DDBJ databases">
        <authorList>
            <person name="Jeffery W."/>
            <person name="Warren W."/>
            <person name="Wilson R.K."/>
        </authorList>
    </citation>
    <scope>NUCLEOTIDE SEQUENCE</scope>
    <source>
        <strain evidence="9">female</strain>
    </source>
</reference>
<dbReference type="HOGENOM" id="CLU_002274_3_0_1"/>
<dbReference type="AlphaFoldDB" id="W5K6N2"/>
<dbReference type="Pfam" id="PF13516">
    <property type="entry name" value="LRR_6"/>
    <property type="match status" value="2"/>
</dbReference>
<organism evidence="8 9">
    <name type="scientific">Astyanax mexicanus</name>
    <name type="common">Blind cave fish</name>
    <name type="synonym">Astyanax fasciatus mexicanus</name>
    <dbReference type="NCBI Taxonomy" id="7994"/>
    <lineage>
        <taxon>Eukaryota</taxon>
        <taxon>Metazoa</taxon>
        <taxon>Chordata</taxon>
        <taxon>Craniata</taxon>
        <taxon>Vertebrata</taxon>
        <taxon>Euteleostomi</taxon>
        <taxon>Actinopterygii</taxon>
        <taxon>Neopterygii</taxon>
        <taxon>Teleostei</taxon>
        <taxon>Ostariophysi</taxon>
        <taxon>Characiformes</taxon>
        <taxon>Characoidei</taxon>
        <taxon>Acestrorhamphidae</taxon>
        <taxon>Acestrorhamphinae</taxon>
        <taxon>Astyanax</taxon>
    </lineage>
</organism>
<dbReference type="SMART" id="SM01288">
    <property type="entry name" value="FISNA"/>
    <property type="match status" value="1"/>
</dbReference>
<dbReference type="InterPro" id="IPR029495">
    <property type="entry name" value="NACHT-assoc"/>
</dbReference>
<dbReference type="Pfam" id="PF17779">
    <property type="entry name" value="WHD_NOD2"/>
    <property type="match status" value="1"/>
</dbReference>
<reference evidence="8" key="3">
    <citation type="submission" date="2025-08" db="UniProtKB">
        <authorList>
            <consortium name="Ensembl"/>
        </authorList>
    </citation>
    <scope>IDENTIFICATION</scope>
</reference>
<evidence type="ECO:0000256" key="2">
    <source>
        <dbReference type="ARBA" id="ARBA00022490"/>
    </source>
</evidence>
<keyword evidence="2" id="KW-0963">Cytoplasm</keyword>
<dbReference type="Ensembl" id="ENSAMXT00000003243.2">
    <property type="protein sequence ID" value="ENSAMXP00000003243.2"/>
    <property type="gene ID" value="ENSAMXG00000003048.2"/>
</dbReference>